<keyword evidence="5" id="KW-1185">Reference proteome</keyword>
<dbReference type="Gene3D" id="3.40.50.620">
    <property type="entry name" value="HUPs"/>
    <property type="match status" value="1"/>
</dbReference>
<reference evidence="4 5" key="2">
    <citation type="submission" date="2008-11" db="EMBL/GenBank/DDBJ databases">
        <authorList>
            <person name="Fulton L."/>
            <person name="Clifton S."/>
            <person name="Fulton B."/>
            <person name="Xu J."/>
            <person name="Minx P."/>
            <person name="Pepin K.H."/>
            <person name="Johnson M."/>
            <person name="Bhonagiri V."/>
            <person name="Nash W.E."/>
            <person name="Mardis E.R."/>
            <person name="Wilson R.K."/>
        </authorList>
    </citation>
    <scope>NUCLEOTIDE SEQUENCE [LARGE SCALE GENOMIC DNA]</scope>
    <source>
        <strain evidence="4 5">ATCC 43243</strain>
    </source>
</reference>
<dbReference type="PANTHER" id="PTHR43793:SF1">
    <property type="entry name" value="FAD SYNTHASE"/>
    <property type="match status" value="1"/>
</dbReference>
<dbReference type="Proteomes" id="UP000003136">
    <property type="component" value="Unassembled WGS sequence"/>
</dbReference>
<accession>B7ATB1</accession>
<dbReference type="STRING" id="483218.BACPEC_01381"/>
<reference evidence="4 5" key="1">
    <citation type="submission" date="2008-11" db="EMBL/GenBank/DDBJ databases">
        <title>Draft genome sequence of Bacteroides pectinophilus (ATCC 43243).</title>
        <authorList>
            <person name="Sudarsanam P."/>
            <person name="Ley R."/>
            <person name="Guruge J."/>
            <person name="Turnbaugh P.J."/>
            <person name="Mahowald M."/>
            <person name="Liep D."/>
            <person name="Gordon J."/>
        </authorList>
    </citation>
    <scope>NUCLEOTIDE SEQUENCE [LARGE SCALE GENOMIC DNA]</scope>
    <source>
        <strain evidence="4 5">ATCC 43243</strain>
    </source>
</reference>
<dbReference type="HOGENOM" id="CLU_034585_2_0_9"/>
<evidence type="ECO:0000313" key="4">
    <source>
        <dbReference type="EMBL" id="EEC56895.1"/>
    </source>
</evidence>
<dbReference type="eggNOG" id="COG0615">
    <property type="taxonomic scope" value="Bacteria"/>
</dbReference>
<evidence type="ECO:0000259" key="3">
    <source>
        <dbReference type="Pfam" id="PF01467"/>
    </source>
</evidence>
<dbReference type="PANTHER" id="PTHR43793">
    <property type="entry name" value="FAD SYNTHASE"/>
    <property type="match status" value="1"/>
</dbReference>
<dbReference type="InterPro" id="IPR004821">
    <property type="entry name" value="Cyt_trans-like"/>
</dbReference>
<evidence type="ECO:0000256" key="1">
    <source>
        <dbReference type="ARBA" id="ARBA00022679"/>
    </source>
</evidence>
<proteinExistence type="predicted"/>
<comment type="caution">
    <text evidence="4">The sequence shown here is derived from an EMBL/GenBank/DDBJ whole genome shotgun (WGS) entry which is preliminary data.</text>
</comment>
<feature type="domain" description="Cytidyltransferase-like" evidence="3">
    <location>
        <begin position="18"/>
        <end position="139"/>
    </location>
</feature>
<evidence type="ECO:0000256" key="2">
    <source>
        <dbReference type="ARBA" id="ARBA00022695"/>
    </source>
</evidence>
<keyword evidence="1" id="KW-0808">Transferase</keyword>
<dbReference type="SUPFAM" id="SSF52374">
    <property type="entry name" value="Nucleotidylyl transferase"/>
    <property type="match status" value="1"/>
</dbReference>
<dbReference type="AlphaFoldDB" id="B7ATB1"/>
<organism evidence="4 5">
    <name type="scientific">[Bacteroides] pectinophilus ATCC 43243</name>
    <dbReference type="NCBI Taxonomy" id="483218"/>
    <lineage>
        <taxon>Bacteria</taxon>
        <taxon>Bacillati</taxon>
        <taxon>Bacillota</taxon>
        <taxon>Clostridia</taxon>
        <taxon>Eubacteriales</taxon>
    </lineage>
</organism>
<gene>
    <name evidence="4" type="ORF">BACPEC_01381</name>
</gene>
<evidence type="ECO:0000313" key="5">
    <source>
        <dbReference type="Proteomes" id="UP000003136"/>
    </source>
</evidence>
<dbReference type="EMBL" id="ABVQ01000036">
    <property type="protein sequence ID" value="EEC56895.1"/>
    <property type="molecule type" value="Genomic_DNA"/>
</dbReference>
<dbReference type="Pfam" id="PF01467">
    <property type="entry name" value="CTP_transf_like"/>
    <property type="match status" value="1"/>
</dbReference>
<sequence>MIKMEKKAKLVYVPMAVDIVHPGHINIIKKASELGEVMVGLFTDEAIASYKNPPYMDYEMRKTVIENVKGVSCVVPQSTRDYEPNLRKYKPDYMVHGTDWREGPLADVRAKAIDVMAEWGGKIVEPEYTKGVSSSMIKKKIREQ</sequence>
<keyword evidence="2" id="KW-0548">Nucleotidyltransferase</keyword>
<dbReference type="NCBIfam" id="TIGR00125">
    <property type="entry name" value="cyt_tran_rel"/>
    <property type="match status" value="1"/>
</dbReference>
<dbReference type="InterPro" id="IPR014729">
    <property type="entry name" value="Rossmann-like_a/b/a_fold"/>
</dbReference>
<name>B7ATB1_9FIRM</name>
<protein>
    <recommendedName>
        <fullName evidence="3">Cytidyltransferase-like domain-containing protein</fullName>
    </recommendedName>
</protein>
<dbReference type="GO" id="GO:0016779">
    <property type="term" value="F:nucleotidyltransferase activity"/>
    <property type="evidence" value="ECO:0007669"/>
    <property type="project" value="UniProtKB-KW"/>
</dbReference>
<dbReference type="InterPro" id="IPR050385">
    <property type="entry name" value="Archaeal_FAD_synthase"/>
</dbReference>